<protein>
    <submittedName>
        <fullName evidence="2">Uncharacterized protein</fullName>
    </submittedName>
</protein>
<reference evidence="2" key="3">
    <citation type="submission" date="2015-04" db="UniProtKB">
        <authorList>
            <consortium name="EnsemblPlants"/>
        </authorList>
    </citation>
    <scope>IDENTIFICATION</scope>
</reference>
<dbReference type="EnsemblPlants" id="LPERR02G20300.1">
    <property type="protein sequence ID" value="LPERR02G20300.1"/>
    <property type="gene ID" value="LPERR02G20300"/>
</dbReference>
<accession>A0A0D9VIK7</accession>
<proteinExistence type="predicted"/>
<evidence type="ECO:0000313" key="3">
    <source>
        <dbReference type="Proteomes" id="UP000032180"/>
    </source>
</evidence>
<evidence type="ECO:0000313" key="2">
    <source>
        <dbReference type="EnsemblPlants" id="LPERR02G20300.1"/>
    </source>
</evidence>
<feature type="region of interest" description="Disordered" evidence="1">
    <location>
        <begin position="34"/>
        <end position="69"/>
    </location>
</feature>
<dbReference type="HOGENOM" id="CLU_2779487_0_0_1"/>
<dbReference type="Gramene" id="LPERR02G20300.1">
    <property type="protein sequence ID" value="LPERR02G20300.1"/>
    <property type="gene ID" value="LPERR02G20300"/>
</dbReference>
<name>A0A0D9VIK7_9ORYZ</name>
<organism evidence="2 3">
    <name type="scientific">Leersia perrieri</name>
    <dbReference type="NCBI Taxonomy" id="77586"/>
    <lineage>
        <taxon>Eukaryota</taxon>
        <taxon>Viridiplantae</taxon>
        <taxon>Streptophyta</taxon>
        <taxon>Embryophyta</taxon>
        <taxon>Tracheophyta</taxon>
        <taxon>Spermatophyta</taxon>
        <taxon>Magnoliopsida</taxon>
        <taxon>Liliopsida</taxon>
        <taxon>Poales</taxon>
        <taxon>Poaceae</taxon>
        <taxon>BOP clade</taxon>
        <taxon>Oryzoideae</taxon>
        <taxon>Oryzeae</taxon>
        <taxon>Oryzinae</taxon>
        <taxon>Leersia</taxon>
    </lineage>
</organism>
<reference evidence="3" key="2">
    <citation type="submission" date="2013-12" db="EMBL/GenBank/DDBJ databases">
        <authorList>
            <person name="Yu Y."/>
            <person name="Lee S."/>
            <person name="de Baynast K."/>
            <person name="Wissotski M."/>
            <person name="Liu L."/>
            <person name="Talag J."/>
            <person name="Goicoechea J."/>
            <person name="Angelova A."/>
            <person name="Jetty R."/>
            <person name="Kudrna D."/>
            <person name="Golser W."/>
            <person name="Rivera L."/>
            <person name="Zhang J."/>
            <person name="Wing R."/>
        </authorList>
    </citation>
    <scope>NUCLEOTIDE SEQUENCE</scope>
</reference>
<evidence type="ECO:0000256" key="1">
    <source>
        <dbReference type="SAM" id="MobiDB-lite"/>
    </source>
</evidence>
<keyword evidence="3" id="KW-1185">Reference proteome</keyword>
<dbReference type="AlphaFoldDB" id="A0A0D9VIK7"/>
<feature type="compositionally biased region" description="Gly residues" evidence="1">
    <location>
        <begin position="35"/>
        <end position="44"/>
    </location>
</feature>
<reference evidence="2 3" key="1">
    <citation type="submission" date="2012-08" db="EMBL/GenBank/DDBJ databases">
        <title>Oryza genome evolution.</title>
        <authorList>
            <person name="Wing R.A."/>
        </authorList>
    </citation>
    <scope>NUCLEOTIDE SEQUENCE</scope>
</reference>
<sequence>MEDGDGVVVLAVAVHGAAPLAQCDSDRRLRAFGKDGFGTDGGGVPQAVDSASTTARGSGGPEGSCGRRW</sequence>
<dbReference type="Proteomes" id="UP000032180">
    <property type="component" value="Chromosome 2"/>
</dbReference>